<dbReference type="EMBL" id="JAQQLE010000008">
    <property type="protein sequence ID" value="MDC7714513.1"/>
    <property type="molecule type" value="Genomic_DNA"/>
</dbReference>
<organism evidence="2 3">
    <name type="scientific">Vogesella margarita</name>
    <dbReference type="NCBI Taxonomy" id="2984199"/>
    <lineage>
        <taxon>Bacteria</taxon>
        <taxon>Pseudomonadati</taxon>
        <taxon>Pseudomonadota</taxon>
        <taxon>Betaproteobacteria</taxon>
        <taxon>Neisseriales</taxon>
        <taxon>Chromobacteriaceae</taxon>
        <taxon>Vogesella</taxon>
    </lineage>
</organism>
<accession>A0ABT5IQQ4</accession>
<evidence type="ECO:0000313" key="2">
    <source>
        <dbReference type="EMBL" id="MDC7714513.1"/>
    </source>
</evidence>
<protein>
    <submittedName>
        <fullName evidence="2">Uncharacterized protein</fullName>
    </submittedName>
</protein>
<feature type="chain" id="PRO_5046350845" evidence="1">
    <location>
        <begin position="24"/>
        <end position="116"/>
    </location>
</feature>
<feature type="signal peptide" evidence="1">
    <location>
        <begin position="1"/>
        <end position="23"/>
    </location>
</feature>
<evidence type="ECO:0000256" key="1">
    <source>
        <dbReference type="SAM" id="SignalP"/>
    </source>
</evidence>
<keyword evidence="3" id="KW-1185">Reference proteome</keyword>
<reference evidence="2 3" key="1">
    <citation type="submission" date="2023-01" db="EMBL/GenBank/DDBJ databases">
        <title>Novel species of the genus Vogesella isolated from rivers.</title>
        <authorList>
            <person name="Lu H."/>
        </authorList>
    </citation>
    <scope>NUCLEOTIDE SEQUENCE [LARGE SCALE GENOMIC DNA]</scope>
    <source>
        <strain evidence="2 3">LYT5W</strain>
    </source>
</reference>
<dbReference type="PROSITE" id="PS51257">
    <property type="entry name" value="PROKAR_LIPOPROTEIN"/>
    <property type="match status" value="1"/>
</dbReference>
<keyword evidence="1" id="KW-0732">Signal</keyword>
<gene>
    <name evidence="2" type="ORF">PQU96_10290</name>
</gene>
<sequence>MRTPALLLLCPLLLAACASLQPADPATMDCAALTQALAQTRQQLQDERQAPRSPVQLNIGLGGAIGSHGSAGIGFGVPLGTAQPDPQRIAGLERRLLQLQQLHQQRQCPPLTTTSP</sequence>
<proteinExistence type="predicted"/>
<comment type="caution">
    <text evidence="2">The sequence shown here is derived from an EMBL/GenBank/DDBJ whole genome shotgun (WGS) entry which is preliminary data.</text>
</comment>
<name>A0ABT5IQQ4_9NEIS</name>
<evidence type="ECO:0000313" key="3">
    <source>
        <dbReference type="Proteomes" id="UP001222030"/>
    </source>
</evidence>
<dbReference type="RefSeq" id="WP_272772228.1">
    <property type="nucleotide sequence ID" value="NZ_JAQQLE010000008.1"/>
</dbReference>
<dbReference type="Proteomes" id="UP001222030">
    <property type="component" value="Unassembled WGS sequence"/>
</dbReference>